<evidence type="ECO:0000256" key="4">
    <source>
        <dbReference type="HAMAP-Rule" id="MF_00201"/>
    </source>
</evidence>
<reference evidence="6" key="1">
    <citation type="submission" date="2021-08" db="EMBL/GenBank/DDBJ databases">
        <title>Prevotella lacticifex sp. nov., isolated from rumen of cow.</title>
        <authorList>
            <person name="Shinkai T."/>
            <person name="Ikeyama N."/>
            <person name="Kumagai M."/>
            <person name="Ohmori H."/>
            <person name="Sakamoto M."/>
            <person name="Ohkuma M."/>
            <person name="Mitsumori M."/>
        </authorList>
    </citation>
    <scope>NUCLEOTIDE SEQUENCE</scope>
    <source>
        <strain evidence="6">DSM 11371</strain>
    </source>
</reference>
<dbReference type="SUPFAM" id="SSF50249">
    <property type="entry name" value="Nucleic acid-binding proteins"/>
    <property type="match status" value="1"/>
</dbReference>
<protein>
    <recommendedName>
        <fullName evidence="4">DNA repair protein RecO</fullName>
    </recommendedName>
    <alternativeName>
        <fullName evidence="4">Recombination protein O</fullName>
    </alternativeName>
</protein>
<dbReference type="InterPro" id="IPR012340">
    <property type="entry name" value="NA-bd_OB-fold"/>
</dbReference>
<evidence type="ECO:0000259" key="5">
    <source>
        <dbReference type="Pfam" id="PF11967"/>
    </source>
</evidence>
<dbReference type="Pfam" id="PF11967">
    <property type="entry name" value="RecO_N"/>
    <property type="match status" value="1"/>
</dbReference>
<comment type="caution">
    <text evidence="6">The sequence shown here is derived from an EMBL/GenBank/DDBJ whole genome shotgun (WGS) entry which is preliminary data.</text>
</comment>
<dbReference type="InterPro" id="IPR037278">
    <property type="entry name" value="ARFGAP/RecO"/>
</dbReference>
<evidence type="ECO:0000313" key="6">
    <source>
        <dbReference type="EMBL" id="GJG27930.1"/>
    </source>
</evidence>
<dbReference type="Proteomes" id="UP000887043">
    <property type="component" value="Unassembled WGS sequence"/>
</dbReference>
<evidence type="ECO:0000256" key="1">
    <source>
        <dbReference type="ARBA" id="ARBA00022763"/>
    </source>
</evidence>
<dbReference type="NCBIfam" id="TIGR00613">
    <property type="entry name" value="reco"/>
    <property type="match status" value="1"/>
</dbReference>
<dbReference type="GO" id="GO:0006302">
    <property type="term" value="P:double-strand break repair"/>
    <property type="evidence" value="ECO:0007669"/>
    <property type="project" value="TreeGrafter"/>
</dbReference>
<dbReference type="InterPro" id="IPR003717">
    <property type="entry name" value="RecO"/>
</dbReference>
<keyword evidence="1 4" id="KW-0227">DNA damage</keyword>
<keyword evidence="3 4" id="KW-0234">DNA repair</keyword>
<evidence type="ECO:0000256" key="2">
    <source>
        <dbReference type="ARBA" id="ARBA00023172"/>
    </source>
</evidence>
<comment type="similarity">
    <text evidence="4">Belongs to the RecO family.</text>
</comment>
<dbReference type="GO" id="GO:0043590">
    <property type="term" value="C:bacterial nucleoid"/>
    <property type="evidence" value="ECO:0007669"/>
    <property type="project" value="TreeGrafter"/>
</dbReference>
<evidence type="ECO:0000256" key="3">
    <source>
        <dbReference type="ARBA" id="ARBA00023204"/>
    </source>
</evidence>
<sequence>MLVKTRAIVLHSIKFKDSQQIVDMLTEEQGRISFICHVSSSKKGKYKKQFFQPLTLLVVEYDYRSNSKLQHLQDIAIEFPYCSVPFDAFKLAISMFMAEFLLYATRDEQQNIPLFSYIHNSMRWLDGAVSSFSNFHLVFMMKLSLFLGFYPNLEDYHPGDIFDLRNACFSSLVPIHKDYVSSKESSLIALLMRLSYKTMHLYTMSREERNHCTEVILLYYRLHIPGFPELKSIDVLKSLFA</sequence>
<dbReference type="EMBL" id="BPTR01000001">
    <property type="protein sequence ID" value="GJG27930.1"/>
    <property type="molecule type" value="Genomic_DNA"/>
</dbReference>
<dbReference type="Pfam" id="PF02565">
    <property type="entry name" value="RecO_C"/>
    <property type="match status" value="1"/>
</dbReference>
<dbReference type="PANTHER" id="PTHR33991">
    <property type="entry name" value="DNA REPAIR PROTEIN RECO"/>
    <property type="match status" value="1"/>
</dbReference>
<dbReference type="HAMAP" id="MF_00201">
    <property type="entry name" value="RecO"/>
    <property type="match status" value="1"/>
</dbReference>
<dbReference type="InterPro" id="IPR022572">
    <property type="entry name" value="DNA_rep/recomb_RecO_N"/>
</dbReference>
<gene>
    <name evidence="4 6" type="primary">recO</name>
    <name evidence="6" type="ORF">PRRU23_16300</name>
</gene>
<dbReference type="AlphaFoldDB" id="A0AA37I2Q1"/>
<feature type="domain" description="DNA replication/recombination mediator RecO N-terminal" evidence="5">
    <location>
        <begin position="1"/>
        <end position="76"/>
    </location>
</feature>
<dbReference type="Gene3D" id="2.40.50.140">
    <property type="entry name" value="Nucleic acid-binding proteins"/>
    <property type="match status" value="1"/>
</dbReference>
<organism evidence="6 7">
    <name type="scientific">Segatella bryantii</name>
    <name type="common">Prevotella bryantii</name>
    <dbReference type="NCBI Taxonomy" id="77095"/>
    <lineage>
        <taxon>Bacteria</taxon>
        <taxon>Pseudomonadati</taxon>
        <taxon>Bacteroidota</taxon>
        <taxon>Bacteroidia</taxon>
        <taxon>Bacteroidales</taxon>
        <taxon>Prevotellaceae</taxon>
        <taxon>Segatella</taxon>
    </lineage>
</organism>
<comment type="function">
    <text evidence="4">Involved in DNA repair and RecF pathway recombination.</text>
</comment>
<dbReference type="RefSeq" id="WP_039869703.1">
    <property type="nucleotide sequence ID" value="NZ_BPTR01000001.1"/>
</dbReference>
<accession>A0AA37I2Q1</accession>
<dbReference type="GO" id="GO:0006310">
    <property type="term" value="P:DNA recombination"/>
    <property type="evidence" value="ECO:0007669"/>
    <property type="project" value="UniProtKB-UniRule"/>
</dbReference>
<dbReference type="PANTHER" id="PTHR33991:SF1">
    <property type="entry name" value="DNA REPAIR PROTEIN RECO"/>
    <property type="match status" value="1"/>
</dbReference>
<proteinExistence type="inferred from homology"/>
<dbReference type="SUPFAM" id="SSF57863">
    <property type="entry name" value="ArfGap/RecO-like zinc finger"/>
    <property type="match status" value="1"/>
</dbReference>
<name>A0AA37I2Q1_SEGBR</name>
<evidence type="ECO:0000313" key="7">
    <source>
        <dbReference type="Proteomes" id="UP000887043"/>
    </source>
</evidence>
<keyword evidence="2 4" id="KW-0233">DNA recombination</keyword>